<organism evidence="2 3">
    <name type="scientific">Exophiala spinifera</name>
    <dbReference type="NCBI Taxonomy" id="91928"/>
    <lineage>
        <taxon>Eukaryota</taxon>
        <taxon>Fungi</taxon>
        <taxon>Dikarya</taxon>
        <taxon>Ascomycota</taxon>
        <taxon>Pezizomycotina</taxon>
        <taxon>Eurotiomycetes</taxon>
        <taxon>Chaetothyriomycetidae</taxon>
        <taxon>Chaetothyriales</taxon>
        <taxon>Herpotrichiellaceae</taxon>
        <taxon>Exophiala</taxon>
    </lineage>
</organism>
<reference evidence="2 3" key="1">
    <citation type="submission" date="2015-01" db="EMBL/GenBank/DDBJ databases">
        <title>The Genome Sequence of Exophiala spinifera CBS89968.</title>
        <authorList>
            <consortium name="The Broad Institute Genomics Platform"/>
            <person name="Cuomo C."/>
            <person name="de Hoog S."/>
            <person name="Gorbushina A."/>
            <person name="Stielow B."/>
            <person name="Teixiera M."/>
            <person name="Abouelleil A."/>
            <person name="Chapman S.B."/>
            <person name="Priest M."/>
            <person name="Young S.K."/>
            <person name="Wortman J."/>
            <person name="Nusbaum C."/>
            <person name="Birren B."/>
        </authorList>
    </citation>
    <scope>NUCLEOTIDE SEQUENCE [LARGE SCALE GENOMIC DNA]</scope>
    <source>
        <strain evidence="2 3">CBS 89968</strain>
    </source>
</reference>
<dbReference type="Gene3D" id="1.20.1250.40">
    <property type="match status" value="1"/>
</dbReference>
<dbReference type="RefSeq" id="XP_016232755.1">
    <property type="nucleotide sequence ID" value="XM_016384132.1"/>
</dbReference>
<dbReference type="GO" id="GO:0006384">
    <property type="term" value="P:transcription initiation at RNA polymerase III promoter"/>
    <property type="evidence" value="ECO:0007669"/>
    <property type="project" value="InterPro"/>
</dbReference>
<dbReference type="PANTHER" id="PTHR15561:SF0">
    <property type="entry name" value="DNA-DIRECTED RNA POLYMERASE III SUBUNIT RPC9"/>
    <property type="match status" value="1"/>
</dbReference>
<dbReference type="HOGENOM" id="CLU_103833_0_0_1"/>
<keyword evidence="3" id="KW-1185">Reference proteome</keyword>
<evidence type="ECO:0000313" key="3">
    <source>
        <dbReference type="Proteomes" id="UP000053328"/>
    </source>
</evidence>
<accession>A0A0D2BN51</accession>
<protein>
    <submittedName>
        <fullName evidence="2">Uncharacterized protein</fullName>
    </submittedName>
</protein>
<feature type="compositionally biased region" description="Polar residues" evidence="1">
    <location>
        <begin position="28"/>
        <end position="41"/>
    </location>
</feature>
<dbReference type="VEuPathDB" id="FungiDB:PV08_09816"/>
<name>A0A0D2BN51_9EURO</name>
<dbReference type="InterPro" id="IPR038324">
    <property type="entry name" value="Rpb4/RPC9_sf"/>
</dbReference>
<feature type="region of interest" description="Disordered" evidence="1">
    <location>
        <begin position="22"/>
        <end position="41"/>
    </location>
</feature>
<feature type="compositionally biased region" description="Basic residues" evidence="1">
    <location>
        <begin position="170"/>
        <end position="179"/>
    </location>
</feature>
<dbReference type="Proteomes" id="UP000053328">
    <property type="component" value="Unassembled WGS sequence"/>
</dbReference>
<dbReference type="EMBL" id="KN847498">
    <property type="protein sequence ID" value="KIW12539.1"/>
    <property type="molecule type" value="Genomic_DNA"/>
</dbReference>
<dbReference type="PANTHER" id="PTHR15561">
    <property type="entry name" value="CALCITONIN GENE-RELATED PEPTIDE-RECEPTOR COMPONENT PROTEIN"/>
    <property type="match status" value="1"/>
</dbReference>
<dbReference type="OrthoDB" id="1746530at2759"/>
<evidence type="ECO:0000256" key="1">
    <source>
        <dbReference type="SAM" id="MobiDB-lite"/>
    </source>
</evidence>
<dbReference type="AlphaFoldDB" id="A0A0D2BN51"/>
<dbReference type="InterPro" id="IPR038846">
    <property type="entry name" value="RPC9"/>
</dbReference>
<feature type="region of interest" description="Disordered" evidence="1">
    <location>
        <begin position="166"/>
        <end position="188"/>
    </location>
</feature>
<dbReference type="GO" id="GO:0005666">
    <property type="term" value="C:RNA polymerase III complex"/>
    <property type="evidence" value="ECO:0007669"/>
    <property type="project" value="InterPro"/>
</dbReference>
<proteinExistence type="predicted"/>
<feature type="compositionally biased region" description="Acidic residues" evidence="1">
    <location>
        <begin position="112"/>
        <end position="128"/>
    </location>
</feature>
<feature type="region of interest" description="Disordered" evidence="1">
    <location>
        <begin position="105"/>
        <end position="129"/>
    </location>
</feature>
<gene>
    <name evidence="2" type="ORF">PV08_09816</name>
</gene>
<dbReference type="GeneID" id="27336899"/>
<evidence type="ECO:0000313" key="2">
    <source>
        <dbReference type="EMBL" id="KIW12539.1"/>
    </source>
</evidence>
<sequence length="188" mass="20792">MKVLDPQAALFTTAEVYHFLASNPPRPQQKQTGSYPSVNTKGYQQVRDDFDHYISTTSPYIKDYPAPETFVKAVVPKLKAFGLTKTEIFNLINLGVGLSTAQSTQKSVENSDGMDVDGDGAGEDAPEEPDYRQMLSLIVEELDDRFSGDEGESKIQKIFDTMRSEYERAKKGKPAKGTKAKVNGTKSK</sequence>
<dbReference type="STRING" id="91928.A0A0D2BN51"/>